<dbReference type="Gene3D" id="1.10.8.10">
    <property type="entry name" value="DNA helicase RuvA subunit, C-terminal domain"/>
    <property type="match status" value="2"/>
</dbReference>
<evidence type="ECO:0000313" key="21">
    <source>
        <dbReference type="Proteomes" id="UP001383192"/>
    </source>
</evidence>
<evidence type="ECO:0000256" key="13">
    <source>
        <dbReference type="PIRSR" id="PIRSR016308-3"/>
    </source>
</evidence>
<feature type="active site" description="Proton acceptor" evidence="12">
    <location>
        <position position="801"/>
    </location>
</feature>
<dbReference type="PANTHER" id="PTHR21646:SF10">
    <property type="entry name" value="UBIQUITIN CARBOXYL-TERMINAL HYDROLASE 14"/>
    <property type="match status" value="1"/>
</dbReference>
<keyword evidence="21" id="KW-1185">Reference proteome</keyword>
<keyword evidence="7 11" id="KW-0833">Ubl conjugation pathway</keyword>
<dbReference type="AlphaFoldDB" id="A0AAW0DHK4"/>
<evidence type="ECO:0000259" key="17">
    <source>
        <dbReference type="PROSITE" id="PS50030"/>
    </source>
</evidence>
<keyword evidence="8 11" id="KW-0378">Hydrolase</keyword>
<keyword evidence="6 14" id="KW-0863">Zinc-finger</keyword>
<organism evidence="20 21">
    <name type="scientific">Paramarasmius palmivorus</name>
    <dbReference type="NCBI Taxonomy" id="297713"/>
    <lineage>
        <taxon>Eukaryota</taxon>
        <taxon>Fungi</taxon>
        <taxon>Dikarya</taxon>
        <taxon>Basidiomycota</taxon>
        <taxon>Agaricomycotina</taxon>
        <taxon>Agaricomycetes</taxon>
        <taxon>Agaricomycetidae</taxon>
        <taxon>Agaricales</taxon>
        <taxon>Marasmiineae</taxon>
        <taxon>Marasmiaceae</taxon>
        <taxon>Paramarasmius</taxon>
    </lineage>
</organism>
<comment type="similarity">
    <text evidence="2 11 15">Belongs to the peptidase C19 family.</text>
</comment>
<dbReference type="InterPro" id="IPR015940">
    <property type="entry name" value="UBA"/>
</dbReference>
<evidence type="ECO:0000256" key="4">
    <source>
        <dbReference type="ARBA" id="ARBA00022723"/>
    </source>
</evidence>
<protein>
    <recommendedName>
        <fullName evidence="11 15">Ubiquitin carboxyl-terminal hydrolase</fullName>
        <ecNumber evidence="11 15">3.4.19.12</ecNumber>
    </recommendedName>
</protein>
<dbReference type="PROSITE" id="PS00973">
    <property type="entry name" value="USP_2"/>
    <property type="match status" value="1"/>
</dbReference>
<comment type="caution">
    <text evidence="20">The sequence shown here is derived from an EMBL/GenBank/DDBJ whole genome shotgun (WGS) entry which is preliminary data.</text>
</comment>
<keyword evidence="5" id="KW-0677">Repeat</keyword>
<dbReference type="SUPFAM" id="SSF46934">
    <property type="entry name" value="UBA-like"/>
    <property type="match status" value="1"/>
</dbReference>
<dbReference type="SMART" id="SM00165">
    <property type="entry name" value="UBA"/>
    <property type="match status" value="2"/>
</dbReference>
<evidence type="ECO:0000259" key="18">
    <source>
        <dbReference type="PROSITE" id="PS50235"/>
    </source>
</evidence>
<dbReference type="Gene3D" id="3.30.40.10">
    <property type="entry name" value="Zinc/RING finger domain, C3HC4 (zinc finger)"/>
    <property type="match status" value="2"/>
</dbReference>
<dbReference type="FunFam" id="3.30.40.10:FF:000396">
    <property type="entry name" value="Ubiquitin carboxyl-terminal hydrolase"/>
    <property type="match status" value="1"/>
</dbReference>
<dbReference type="InterPro" id="IPR041432">
    <property type="entry name" value="UBP13_Znf-UBP_var"/>
</dbReference>
<dbReference type="InterPro" id="IPR013083">
    <property type="entry name" value="Znf_RING/FYVE/PHD"/>
</dbReference>
<evidence type="ECO:0000256" key="3">
    <source>
        <dbReference type="ARBA" id="ARBA00022670"/>
    </source>
</evidence>
<evidence type="ECO:0000256" key="8">
    <source>
        <dbReference type="ARBA" id="ARBA00022801"/>
    </source>
</evidence>
<evidence type="ECO:0000256" key="11">
    <source>
        <dbReference type="PIRNR" id="PIRNR016308"/>
    </source>
</evidence>
<proteinExistence type="inferred from homology"/>
<dbReference type="SMART" id="SM00290">
    <property type="entry name" value="ZnF_UBP"/>
    <property type="match status" value="2"/>
</dbReference>
<evidence type="ECO:0000259" key="19">
    <source>
        <dbReference type="PROSITE" id="PS50271"/>
    </source>
</evidence>
<feature type="compositionally biased region" description="Low complexity" evidence="16">
    <location>
        <begin position="703"/>
        <end position="715"/>
    </location>
</feature>
<reference evidence="20 21" key="1">
    <citation type="submission" date="2024-01" db="EMBL/GenBank/DDBJ databases">
        <title>A draft genome for a cacao thread blight-causing isolate of Paramarasmius palmivorus.</title>
        <authorList>
            <person name="Baruah I.K."/>
            <person name="Bukari Y."/>
            <person name="Amoako-Attah I."/>
            <person name="Meinhardt L.W."/>
            <person name="Bailey B.A."/>
            <person name="Cohen S.P."/>
        </authorList>
    </citation>
    <scope>NUCLEOTIDE SEQUENCE [LARGE SCALE GENOMIC DNA]</scope>
    <source>
        <strain evidence="20 21">GH-12</strain>
    </source>
</reference>
<dbReference type="EC" id="3.4.19.12" evidence="11 15"/>
<dbReference type="InterPro" id="IPR018200">
    <property type="entry name" value="USP_CS"/>
</dbReference>
<dbReference type="Pfam" id="PF17807">
    <property type="entry name" value="zf-UBP_var"/>
    <property type="match status" value="1"/>
</dbReference>
<evidence type="ECO:0000256" key="7">
    <source>
        <dbReference type="ARBA" id="ARBA00022786"/>
    </source>
</evidence>
<feature type="region of interest" description="Disordered" evidence="16">
    <location>
        <begin position="695"/>
        <end position="715"/>
    </location>
</feature>
<dbReference type="EMBL" id="JAYKXP010000015">
    <property type="protein sequence ID" value="KAK7049909.1"/>
    <property type="molecule type" value="Genomic_DNA"/>
</dbReference>
<comment type="catalytic activity">
    <reaction evidence="1 11 15">
        <text>Thiol-dependent hydrolysis of ester, thioester, amide, peptide and isopeptide bonds formed by the C-terminal Gly of ubiquitin (a 76-residue protein attached to proteins as an intracellular targeting signal).</text>
        <dbReference type="EC" id="3.4.19.12"/>
    </reaction>
</comment>
<evidence type="ECO:0000256" key="9">
    <source>
        <dbReference type="ARBA" id="ARBA00022807"/>
    </source>
</evidence>
<dbReference type="Proteomes" id="UP001383192">
    <property type="component" value="Unassembled WGS sequence"/>
</dbReference>
<dbReference type="GO" id="GO:0008270">
    <property type="term" value="F:zinc ion binding"/>
    <property type="evidence" value="ECO:0007669"/>
    <property type="project" value="UniProtKB-UniRule"/>
</dbReference>
<dbReference type="Pfam" id="PF00627">
    <property type="entry name" value="UBA"/>
    <property type="match status" value="2"/>
</dbReference>
<dbReference type="Pfam" id="PF00443">
    <property type="entry name" value="UCH"/>
    <property type="match status" value="1"/>
</dbReference>
<dbReference type="InterPro" id="IPR001607">
    <property type="entry name" value="Znf_UBP"/>
</dbReference>
<sequence>MPCSHYSQIASLPAPKLSQSVHREECTQCFDGQDSDDGVDVCLVCFNGGCLSERAHAKLHAEKTGHGFALNIKRRVKPDAEGRSRRTADEEPPLKMTKLAIVEEREEDKYEFITSIRCYKCNPDGVTIPASELAAQPAIAALVKNVLATQSSARKSEVQAWEEEILPCEHTLTLQQVQLSKEGLEKVIGPGVYILCDYWWVSDAFFEGAHCTSCSLTSNLWLCLTCGNLGCGRSQFGGVEGNSHGLAHFEMTRDLGEVHPVSVKLGTITAEGNADIYCYVCNDPKLDPELAKHLATFGIRVESQQKTEKSMTELQIEHNLKYDFSVTGDDGRVLEPLFGSGLTGLKNLGNSCYMASVLQTLFSLPAFQQKYAPGTSAWAQAHSLTCTNPAPAECVECQMIKIADGLLSGRYAVKAQSSGSSGDEDDANAPQFQEGLKPSMFKALVGRGHAEFATMKQQDAEEFLVHLVDVLRRERRRTSAITDSDEPDPTSVFTFGTEGRLQCAGGCGKVRYRIDGGIDVLSVSVPAVEKKPDGGDVEMDGKKLYEEVELTKCVDDVLLGAEVVDEWVCPDCKAKGAVKQTRFASFPEVLVVHAKKFQLVNWVPAKLDIPVSLPSGDTLTFGEKYLGRGLQAGETELSEDKADAPVLPQFDEGAMAQLTAMGFPEVRCQKALLATGNSGADAAMEWLFGHMEDPDIDEPIQLSSSTSAASEPPAEQVSMLADMGFTPAQAKKALRETSGDMERAVEWLFSHPDDTGEDTQTATGSNAEKKEVKLAGTKDVPVSYRLKAFISHKGPSVHSGHYVAHIKKDEGWVLFNDEKVVKADEESVKELKKLAYLYIFERA</sequence>
<dbReference type="SUPFAM" id="SSF54001">
    <property type="entry name" value="Cysteine proteinases"/>
    <property type="match status" value="1"/>
</dbReference>
<feature type="domain" description="UBA" evidence="17">
    <location>
        <begin position="649"/>
        <end position="690"/>
    </location>
</feature>
<keyword evidence="10 11" id="KW-0862">Zinc</keyword>
<dbReference type="InterPro" id="IPR016652">
    <property type="entry name" value="Ubiquitinyl_hydrolase"/>
</dbReference>
<accession>A0AAW0DHK4</accession>
<evidence type="ECO:0000256" key="16">
    <source>
        <dbReference type="SAM" id="MobiDB-lite"/>
    </source>
</evidence>
<feature type="domain" description="UBA" evidence="17">
    <location>
        <begin position="711"/>
        <end position="751"/>
    </location>
</feature>
<gene>
    <name evidence="20" type="primary">ubp14</name>
    <name evidence="20" type="ORF">VNI00_005339</name>
</gene>
<evidence type="ECO:0000256" key="14">
    <source>
        <dbReference type="PROSITE-ProRule" id="PRU00502"/>
    </source>
</evidence>
<dbReference type="GO" id="GO:0006508">
    <property type="term" value="P:proteolysis"/>
    <property type="evidence" value="ECO:0007669"/>
    <property type="project" value="UniProtKB-KW"/>
</dbReference>
<dbReference type="CDD" id="cd14386">
    <property type="entry name" value="UBA2_UBP5"/>
    <property type="match status" value="1"/>
</dbReference>
<evidence type="ECO:0000256" key="12">
    <source>
        <dbReference type="PIRSR" id="PIRSR016308-1"/>
    </source>
</evidence>
<keyword evidence="3 11" id="KW-0645">Protease</keyword>
<feature type="binding site" evidence="13">
    <location>
        <position position="244"/>
    </location>
    <ligand>
        <name>Zn(2+)</name>
        <dbReference type="ChEBI" id="CHEBI:29105"/>
    </ligand>
</feature>
<dbReference type="PROSITE" id="PS50030">
    <property type="entry name" value="UBA"/>
    <property type="match status" value="2"/>
</dbReference>
<dbReference type="InterPro" id="IPR038765">
    <property type="entry name" value="Papain-like_cys_pep_sf"/>
</dbReference>
<dbReference type="InterPro" id="IPR028889">
    <property type="entry name" value="USP"/>
</dbReference>
<keyword evidence="4 11" id="KW-0479">Metal-binding</keyword>
<dbReference type="FunFam" id="1.10.8.10:FF:000103">
    <property type="entry name" value="Ubiquitin carboxyl-terminal hydrolase"/>
    <property type="match status" value="1"/>
</dbReference>
<dbReference type="InterPro" id="IPR001394">
    <property type="entry name" value="Peptidase_C19_UCH"/>
</dbReference>
<dbReference type="PIRSF" id="PIRSF016308">
    <property type="entry name" value="UBP"/>
    <property type="match status" value="1"/>
</dbReference>
<evidence type="ECO:0000256" key="6">
    <source>
        <dbReference type="ARBA" id="ARBA00022771"/>
    </source>
</evidence>
<dbReference type="InterPro" id="IPR009060">
    <property type="entry name" value="UBA-like_sf"/>
</dbReference>
<dbReference type="FunFam" id="3.30.40.10:FF:000587">
    <property type="entry name" value="Ubiquitin carboxyl-terminal hydrolase"/>
    <property type="match status" value="1"/>
</dbReference>
<name>A0AAW0DHK4_9AGAR</name>
<dbReference type="PROSITE" id="PS50271">
    <property type="entry name" value="ZF_UBP"/>
    <property type="match status" value="1"/>
</dbReference>
<evidence type="ECO:0000256" key="1">
    <source>
        <dbReference type="ARBA" id="ARBA00000707"/>
    </source>
</evidence>
<evidence type="ECO:0000256" key="2">
    <source>
        <dbReference type="ARBA" id="ARBA00009085"/>
    </source>
</evidence>
<dbReference type="Gene3D" id="3.90.70.10">
    <property type="entry name" value="Cysteine proteinases"/>
    <property type="match status" value="1"/>
</dbReference>
<dbReference type="InterPro" id="IPR050185">
    <property type="entry name" value="Ub_carboxyl-term_hydrolase"/>
</dbReference>
<feature type="active site" description="Nucleophile" evidence="12">
    <location>
        <position position="352"/>
    </location>
</feature>
<feature type="domain" description="USP" evidence="18">
    <location>
        <begin position="343"/>
        <end position="843"/>
    </location>
</feature>
<evidence type="ECO:0000256" key="5">
    <source>
        <dbReference type="ARBA" id="ARBA00022737"/>
    </source>
</evidence>
<dbReference type="CDD" id="cd02658">
    <property type="entry name" value="Peptidase_C19B"/>
    <property type="match status" value="1"/>
</dbReference>
<dbReference type="PROSITE" id="PS00972">
    <property type="entry name" value="USP_1"/>
    <property type="match status" value="1"/>
</dbReference>
<feature type="binding site" evidence="13">
    <location>
        <position position="214"/>
    </location>
    <ligand>
        <name>Zn(2+)</name>
        <dbReference type="ChEBI" id="CHEBI:29105"/>
    </ligand>
</feature>
<dbReference type="PROSITE" id="PS50235">
    <property type="entry name" value="USP_3"/>
    <property type="match status" value="1"/>
</dbReference>
<dbReference type="GO" id="GO:0004843">
    <property type="term" value="F:cysteine-type deubiquitinase activity"/>
    <property type="evidence" value="ECO:0007669"/>
    <property type="project" value="UniProtKB-UniRule"/>
</dbReference>
<evidence type="ECO:0000313" key="20">
    <source>
        <dbReference type="EMBL" id="KAK7049909.1"/>
    </source>
</evidence>
<dbReference type="FunFam" id="1.10.8.10:FF:000086">
    <property type="entry name" value="Ubiquitin carboxyl-terminal hydrolase"/>
    <property type="match status" value="1"/>
</dbReference>
<feature type="binding site" evidence="13">
    <location>
        <position position="211"/>
    </location>
    <ligand>
        <name>Zn(2+)</name>
        <dbReference type="ChEBI" id="CHEBI:29105"/>
    </ligand>
</feature>
<feature type="binding site" evidence="13">
    <location>
        <position position="231"/>
    </location>
    <ligand>
        <name>Zn(2+)</name>
        <dbReference type="ChEBI" id="CHEBI:29105"/>
    </ligand>
</feature>
<dbReference type="SUPFAM" id="SSF57850">
    <property type="entry name" value="RING/U-box"/>
    <property type="match status" value="2"/>
</dbReference>
<dbReference type="CDD" id="cd14385">
    <property type="entry name" value="UBA1_spUBP14_like"/>
    <property type="match status" value="1"/>
</dbReference>
<dbReference type="GO" id="GO:0016579">
    <property type="term" value="P:protein deubiquitination"/>
    <property type="evidence" value="ECO:0007669"/>
    <property type="project" value="InterPro"/>
</dbReference>
<dbReference type="Pfam" id="PF02148">
    <property type="entry name" value="zf-UBP"/>
    <property type="match status" value="1"/>
</dbReference>
<evidence type="ECO:0000256" key="10">
    <source>
        <dbReference type="ARBA" id="ARBA00022833"/>
    </source>
</evidence>
<dbReference type="PANTHER" id="PTHR21646">
    <property type="entry name" value="UBIQUITIN CARBOXYL-TERMINAL HYDROLASE"/>
    <property type="match status" value="1"/>
</dbReference>
<evidence type="ECO:0000256" key="15">
    <source>
        <dbReference type="RuleBase" id="RU366025"/>
    </source>
</evidence>
<feature type="domain" description="UBP-type" evidence="19">
    <location>
        <begin position="174"/>
        <end position="301"/>
    </location>
</feature>
<keyword evidence="9 11" id="KW-0788">Thiol protease</keyword>